<keyword evidence="1" id="KW-1133">Transmembrane helix</keyword>
<dbReference type="GeneID" id="66100372"/>
<dbReference type="AlphaFoldDB" id="A0A9P7VFJ5"/>
<sequence length="94" mass="10243">MDVDSIPQKKLSIIPTRFSLAALIPVATLIVVDLFGTITAGSTNHHPRQARTTVPMLPENLSGRGQGWVNTVQQRPEYCSCWAILSTDSNGHSQ</sequence>
<comment type="caution">
    <text evidence="2">The sequence shown here is derived from an EMBL/GenBank/DDBJ whole genome shotgun (WGS) entry which is preliminary data.</text>
</comment>
<dbReference type="EMBL" id="MU250587">
    <property type="protein sequence ID" value="KAG7439647.1"/>
    <property type="molecule type" value="Genomic_DNA"/>
</dbReference>
<name>A0A9P7VFJ5_9AGAR</name>
<dbReference type="Proteomes" id="UP000812287">
    <property type="component" value="Unassembled WGS sequence"/>
</dbReference>
<reference evidence="2" key="1">
    <citation type="submission" date="2020-11" db="EMBL/GenBank/DDBJ databases">
        <title>Adaptations for nitrogen fixation in a non-lichenized fungal sporocarp promotes dispersal by wood-feeding termites.</title>
        <authorList>
            <consortium name="DOE Joint Genome Institute"/>
            <person name="Koch R.A."/>
            <person name="Yoon G."/>
            <person name="Arayal U."/>
            <person name="Lail K."/>
            <person name="Amirebrahimi M."/>
            <person name="Labutti K."/>
            <person name="Lipzen A."/>
            <person name="Riley R."/>
            <person name="Barry K."/>
            <person name="Henrissat B."/>
            <person name="Grigoriev I.V."/>
            <person name="Herr J.R."/>
            <person name="Aime M.C."/>
        </authorList>
    </citation>
    <scope>NUCLEOTIDE SEQUENCE</scope>
    <source>
        <strain evidence="2">MCA 3950</strain>
    </source>
</reference>
<organism evidence="2 3">
    <name type="scientific">Guyanagaster necrorhizus</name>
    <dbReference type="NCBI Taxonomy" id="856835"/>
    <lineage>
        <taxon>Eukaryota</taxon>
        <taxon>Fungi</taxon>
        <taxon>Dikarya</taxon>
        <taxon>Basidiomycota</taxon>
        <taxon>Agaricomycotina</taxon>
        <taxon>Agaricomycetes</taxon>
        <taxon>Agaricomycetidae</taxon>
        <taxon>Agaricales</taxon>
        <taxon>Marasmiineae</taxon>
        <taxon>Physalacriaceae</taxon>
        <taxon>Guyanagaster</taxon>
    </lineage>
</organism>
<dbReference type="RefSeq" id="XP_043033147.1">
    <property type="nucleotide sequence ID" value="XM_043178085.1"/>
</dbReference>
<evidence type="ECO:0000313" key="3">
    <source>
        <dbReference type="Proteomes" id="UP000812287"/>
    </source>
</evidence>
<keyword evidence="1" id="KW-0812">Transmembrane</keyword>
<evidence type="ECO:0000256" key="1">
    <source>
        <dbReference type="SAM" id="Phobius"/>
    </source>
</evidence>
<accession>A0A9P7VFJ5</accession>
<feature type="transmembrane region" description="Helical" evidence="1">
    <location>
        <begin position="20"/>
        <end position="41"/>
    </location>
</feature>
<protein>
    <submittedName>
        <fullName evidence="2">Uncharacterized protein</fullName>
    </submittedName>
</protein>
<gene>
    <name evidence="2" type="ORF">BT62DRAFT_1013608</name>
</gene>
<evidence type="ECO:0000313" key="2">
    <source>
        <dbReference type="EMBL" id="KAG7439647.1"/>
    </source>
</evidence>
<keyword evidence="1" id="KW-0472">Membrane</keyword>
<proteinExistence type="predicted"/>
<keyword evidence="3" id="KW-1185">Reference proteome</keyword>